<dbReference type="FunFam" id="3.40.50.2000:FF:000238">
    <property type="entry name" value="Glycosyltransferase"/>
    <property type="match status" value="2"/>
</dbReference>
<protein>
    <recommendedName>
        <fullName evidence="4">Glycosyltransferase N-terminal domain-containing protein</fullName>
    </recommendedName>
</protein>
<dbReference type="Pfam" id="PF26168">
    <property type="entry name" value="Glyco_transf_N"/>
    <property type="match status" value="2"/>
</dbReference>
<dbReference type="GO" id="GO:0016138">
    <property type="term" value="P:glycoside biosynthetic process"/>
    <property type="evidence" value="ECO:0007669"/>
    <property type="project" value="UniProtKB-ARBA"/>
</dbReference>
<evidence type="ECO:0000256" key="1">
    <source>
        <dbReference type="ARBA" id="ARBA00009995"/>
    </source>
</evidence>
<feature type="domain" description="Glycosyltransferase N-terminal" evidence="4">
    <location>
        <begin position="133"/>
        <end position="360"/>
    </location>
</feature>
<dbReference type="Proteomes" id="UP000824120">
    <property type="component" value="Chromosome 10"/>
</dbReference>
<name>A0A9J5X6F4_SOLCO</name>
<dbReference type="PANTHER" id="PTHR48044:SF30">
    <property type="entry name" value="GLYCOSYLTRANSFERASE"/>
    <property type="match status" value="1"/>
</dbReference>
<dbReference type="FunFam" id="3.40.50.2000:FF:000060">
    <property type="entry name" value="Glycosyltransferase"/>
    <property type="match status" value="2"/>
</dbReference>
<evidence type="ECO:0000313" key="6">
    <source>
        <dbReference type="Proteomes" id="UP000824120"/>
    </source>
</evidence>
<evidence type="ECO:0000256" key="2">
    <source>
        <dbReference type="ARBA" id="ARBA00022676"/>
    </source>
</evidence>
<dbReference type="InterPro" id="IPR058980">
    <property type="entry name" value="Glyco_transf_N"/>
</dbReference>
<dbReference type="EMBL" id="JACXVP010000010">
    <property type="protein sequence ID" value="KAG5583458.1"/>
    <property type="molecule type" value="Genomic_DNA"/>
</dbReference>
<dbReference type="OrthoDB" id="5835829at2759"/>
<dbReference type="GO" id="GO:0009690">
    <property type="term" value="P:cytokinin metabolic process"/>
    <property type="evidence" value="ECO:0007669"/>
    <property type="project" value="UniProtKB-ARBA"/>
</dbReference>
<sequence>MKRPFLVNELEPQYLLHDWRKVYECLAMFGIPVPRYGCVHREVPFWHLDYFVEEVNFVEVMGTAFGNLVEKPTVDGWEDQSLICFYVADATPLYLHEVVISHYTKYQKPQNSSMAYLFDLKKHNQMNNEETYQVAIVIVPYLEQGHLNPLLNLSRILSSYKLPVFFLGTSTSNRQAKFRLSGWDILDFPTIRFHDLAPVLPDSCSSVSAAVMEKIGSFFTSILLLREPIWEFLQEVSSTYRRTVVINDSGMSWVVQDAVSIPNTECYCFHTISVFTALAFTCETTKKLLPSPVAEIIAELPPRENTFDSETIEYIKMQRESRNFYSVGLHNSCKEIEGVFIDLLEEQRENKQWAIGPLNPVKISKKKSSEQTHECFSWLDKQDLNSVIYVSFGSTTTLSKEQINELAFGLEQSEQKFIWVLRGADKKGGDNIENVKRGSNFDLPEGFEERIKDKGVGFIEKNWAPQLEILAHGSTGGFMSHCGWNSCIESISMGVPMAAWPIHSDQPRNTVLITKVLKIGIIVRDWENRDELVSAAKIENAVRNLMGSAEGEELRRRVTELSSAVNKSVMNGASRKEMDSFFSHKSAKKLCSSMAKLTNHEVAIVMVPLPAQGHLNQLLHLSRLISAYHLPLHFAGTTVHLRQAKNRIHGWNPLSTSTVKFHEFPIPNYETPPPNPNSTTKFPSQLMPSFHATSHLRHPITSLLQELSRNYRRVIVIYDSLIAWVLQDAPSISNVECYSFRSVSAFSIYSWDKSSVTPEFTEYMRVQFEFREIVNSGNLYNSCYEIEGLYLDWLAKEKSSRNKQWAIGPLNPVKRYDKNNSLISHKCMNWLDEQEPNSVIFVSFGTTTTFSDEQIKELAIGLEKSEQKFIWVLREADKGDIFTGESREVELPEGYEERVGKRGLIVRDWAPQLEILGHESTGGFMSHCGWNSCMESISMGVPILAWPMHSDQPRNAVLDWAKRDELVSSVAVGECVKRLMESAEGDEMRKRVMELSKSVVDGGGSGREMASFIAHITR</sequence>
<dbReference type="Gene3D" id="3.40.50.2000">
    <property type="entry name" value="Glycogen Phosphorylase B"/>
    <property type="match status" value="4"/>
</dbReference>
<dbReference type="CDD" id="cd03784">
    <property type="entry name" value="GT1_Gtf-like"/>
    <property type="match status" value="2"/>
</dbReference>
<dbReference type="PROSITE" id="PS00375">
    <property type="entry name" value="UDPGT"/>
    <property type="match status" value="2"/>
</dbReference>
<dbReference type="InterPro" id="IPR002213">
    <property type="entry name" value="UDP_glucos_trans"/>
</dbReference>
<reference evidence="5 6" key="1">
    <citation type="submission" date="2020-09" db="EMBL/GenBank/DDBJ databases">
        <title>De no assembly of potato wild relative species, Solanum commersonii.</title>
        <authorList>
            <person name="Cho K."/>
        </authorList>
    </citation>
    <scope>NUCLEOTIDE SEQUENCE [LARGE SCALE GENOMIC DNA]</scope>
    <source>
        <strain evidence="5">LZ3.2</strain>
        <tissue evidence="5">Leaf</tissue>
    </source>
</reference>
<proteinExistence type="inferred from homology"/>
<gene>
    <name evidence="5" type="ORF">H5410_054085</name>
</gene>
<keyword evidence="3" id="KW-0808">Transferase</keyword>
<dbReference type="AlphaFoldDB" id="A0A9J5X6F4"/>
<evidence type="ECO:0000259" key="4">
    <source>
        <dbReference type="Pfam" id="PF26168"/>
    </source>
</evidence>
<comment type="caution">
    <text evidence="5">The sequence shown here is derived from an EMBL/GenBank/DDBJ whole genome shotgun (WGS) entry which is preliminary data.</text>
</comment>
<accession>A0A9J5X6F4</accession>
<comment type="similarity">
    <text evidence="1">Belongs to the UDP-glycosyltransferase family.</text>
</comment>
<dbReference type="Gene3D" id="3.30.470.20">
    <property type="entry name" value="ATP-grasp fold, B domain"/>
    <property type="match status" value="1"/>
</dbReference>
<dbReference type="SUPFAM" id="SSF53756">
    <property type="entry name" value="UDP-Glycosyltransferase/glycogen phosphorylase"/>
    <property type="match status" value="2"/>
</dbReference>
<dbReference type="Pfam" id="PF00201">
    <property type="entry name" value="UDPGT"/>
    <property type="match status" value="2"/>
</dbReference>
<dbReference type="GO" id="GO:0050404">
    <property type="term" value="F:zeatin O-beta-D-xylosyltransferase activity"/>
    <property type="evidence" value="ECO:0007669"/>
    <property type="project" value="UniProtKB-ARBA"/>
</dbReference>
<keyword evidence="6" id="KW-1185">Reference proteome</keyword>
<organism evidence="5 6">
    <name type="scientific">Solanum commersonii</name>
    <name type="common">Commerson's wild potato</name>
    <name type="synonym">Commerson's nightshade</name>
    <dbReference type="NCBI Taxonomy" id="4109"/>
    <lineage>
        <taxon>Eukaryota</taxon>
        <taxon>Viridiplantae</taxon>
        <taxon>Streptophyta</taxon>
        <taxon>Embryophyta</taxon>
        <taxon>Tracheophyta</taxon>
        <taxon>Spermatophyta</taxon>
        <taxon>Magnoliopsida</taxon>
        <taxon>eudicotyledons</taxon>
        <taxon>Gunneridae</taxon>
        <taxon>Pentapetalae</taxon>
        <taxon>asterids</taxon>
        <taxon>lamiids</taxon>
        <taxon>Solanales</taxon>
        <taxon>Solanaceae</taxon>
        <taxon>Solanoideae</taxon>
        <taxon>Solaneae</taxon>
        <taxon>Solanum</taxon>
    </lineage>
</organism>
<keyword evidence="2" id="KW-0328">Glycosyltransferase</keyword>
<evidence type="ECO:0000256" key="3">
    <source>
        <dbReference type="ARBA" id="ARBA00022679"/>
    </source>
</evidence>
<dbReference type="PANTHER" id="PTHR48044">
    <property type="entry name" value="GLYCOSYLTRANSFERASE"/>
    <property type="match status" value="1"/>
</dbReference>
<dbReference type="InterPro" id="IPR035595">
    <property type="entry name" value="UDP_glycos_trans_CS"/>
</dbReference>
<evidence type="ECO:0000313" key="5">
    <source>
        <dbReference type="EMBL" id="KAG5583458.1"/>
    </source>
</evidence>
<feature type="domain" description="Glycosyltransferase N-terminal" evidence="4">
    <location>
        <begin position="601"/>
        <end position="812"/>
    </location>
</feature>